<feature type="domain" description="HTH psq-type" evidence="2">
    <location>
        <begin position="128"/>
        <end position="163"/>
    </location>
</feature>
<dbReference type="EMBL" id="GEDC01018961">
    <property type="protein sequence ID" value="JAS18337.1"/>
    <property type="molecule type" value="Transcribed_RNA"/>
</dbReference>
<evidence type="ECO:0000313" key="3">
    <source>
        <dbReference type="EMBL" id="JAS18337.1"/>
    </source>
</evidence>
<accession>A0A1B6CY11</accession>
<dbReference type="AlphaFoldDB" id="A0A1B6CY11"/>
<reference evidence="3" key="1">
    <citation type="submission" date="2015-12" db="EMBL/GenBank/DDBJ databases">
        <title>De novo transcriptome assembly of four potential Pierce s Disease insect vectors from Arizona vineyards.</title>
        <authorList>
            <person name="Tassone E.E."/>
        </authorList>
    </citation>
    <scope>NUCLEOTIDE SEQUENCE</scope>
</reference>
<dbReference type="InterPro" id="IPR007889">
    <property type="entry name" value="HTH_Psq"/>
</dbReference>
<feature type="domain" description="HTH psq-type" evidence="2">
    <location>
        <begin position="243"/>
        <end position="276"/>
    </location>
</feature>
<dbReference type="GO" id="GO:0005634">
    <property type="term" value="C:nucleus"/>
    <property type="evidence" value="ECO:0007669"/>
    <property type="project" value="UniProtKB-SubCell"/>
</dbReference>
<sequence>MMQNFEMIVCDQEVEVSTGEDQDQLEFQYENSMNSCREELSGISESDANLEIASPLMVEKIKKRKKRRESTRKEYSEKQLTAALHDLVAGKSLVKTALDHSIPRSTLYSRAKSFGLAPIISRQEYSFEKMTEAVKAVSAGASLQQAADSYGIPKTVLWRRVQKEVGMYALSRRARLKQKYSPDVREAAVRALENGENITKVASEYQIPKTTLFRDKSKLVEAGRLPFHFLNKRTANREGQIRLSQAVAACREGKMSQAAASTTFEVPKTTIWRRLRKLNAMEEKKNSKDVYQNNDGVISHEVVVDIKDEDEIKEEFNLSEVVTYIDDTDYSETSLIILAPGEEGDITLQENGEIVESIVKEGDDDDDDDVLAVETIVVNPEDEGMIT</sequence>
<comment type="subcellular location">
    <subcellularLocation>
        <location evidence="1">Nucleus</location>
    </subcellularLocation>
</comment>
<dbReference type="Pfam" id="PF05225">
    <property type="entry name" value="HTH_psq"/>
    <property type="match status" value="2"/>
</dbReference>
<name>A0A1B6CY11_9HEMI</name>
<protein>
    <recommendedName>
        <fullName evidence="2">HTH psq-type domain-containing protein</fullName>
    </recommendedName>
</protein>
<dbReference type="Gene3D" id="1.10.10.60">
    <property type="entry name" value="Homeodomain-like"/>
    <property type="match status" value="3"/>
</dbReference>
<organism evidence="3">
    <name type="scientific">Clastoptera arizonana</name>
    <name type="common">Arizona spittle bug</name>
    <dbReference type="NCBI Taxonomy" id="38151"/>
    <lineage>
        <taxon>Eukaryota</taxon>
        <taxon>Metazoa</taxon>
        <taxon>Ecdysozoa</taxon>
        <taxon>Arthropoda</taxon>
        <taxon>Hexapoda</taxon>
        <taxon>Insecta</taxon>
        <taxon>Pterygota</taxon>
        <taxon>Neoptera</taxon>
        <taxon>Paraneoptera</taxon>
        <taxon>Hemiptera</taxon>
        <taxon>Auchenorrhyncha</taxon>
        <taxon>Cercopoidea</taxon>
        <taxon>Clastopteridae</taxon>
        <taxon>Clastoptera</taxon>
    </lineage>
</organism>
<evidence type="ECO:0000259" key="2">
    <source>
        <dbReference type="Pfam" id="PF05225"/>
    </source>
</evidence>
<dbReference type="InterPro" id="IPR009057">
    <property type="entry name" value="Homeodomain-like_sf"/>
</dbReference>
<proteinExistence type="predicted"/>
<gene>
    <name evidence="3" type="ORF">g.4490</name>
</gene>
<dbReference type="SUPFAM" id="SSF46689">
    <property type="entry name" value="Homeodomain-like"/>
    <property type="match status" value="4"/>
</dbReference>
<evidence type="ECO:0000256" key="1">
    <source>
        <dbReference type="ARBA" id="ARBA00004123"/>
    </source>
</evidence>
<dbReference type="GO" id="GO:0003677">
    <property type="term" value="F:DNA binding"/>
    <property type="evidence" value="ECO:0007669"/>
    <property type="project" value="InterPro"/>
</dbReference>